<dbReference type="RefSeq" id="WP_045110794.1">
    <property type="nucleotide sequence ID" value="NZ_CAWQZC010000130.1"/>
</dbReference>
<dbReference type="Proteomes" id="UP000182660">
    <property type="component" value="Unassembled WGS sequence"/>
</dbReference>
<evidence type="ECO:0000313" key="2">
    <source>
        <dbReference type="EMBL" id="SGY96940.1"/>
    </source>
</evidence>
<keyword evidence="4" id="KW-1185">Reference proteome</keyword>
<evidence type="ECO:0000313" key="5">
    <source>
        <dbReference type="Proteomes" id="UP000183794"/>
    </source>
</evidence>
<dbReference type="STRING" id="80854.MVIS_2660"/>
<evidence type="ECO:0000313" key="4">
    <source>
        <dbReference type="Proteomes" id="UP000182660"/>
    </source>
</evidence>
<name>A0A090IE07_9GAMM</name>
<gene>
    <name evidence="2" type="ORF">MT2528_3307</name>
    <name evidence="3" type="ORF">NVI5450_3507</name>
</gene>
<dbReference type="HOGENOM" id="CLU_110165_2_1_6"/>
<dbReference type="EMBL" id="FPLD01000097">
    <property type="protein sequence ID" value="SGZ09843.1"/>
    <property type="molecule type" value="Genomic_DNA"/>
</dbReference>
<dbReference type="AlphaFoldDB" id="A0A090IE07"/>
<feature type="signal peptide" evidence="1">
    <location>
        <begin position="1"/>
        <end position="23"/>
    </location>
</feature>
<accession>A0A090IE07</accession>
<evidence type="ECO:0000313" key="3">
    <source>
        <dbReference type="EMBL" id="SGZ09843.1"/>
    </source>
</evidence>
<organism evidence="3 5">
    <name type="scientific">Moritella viscosa</name>
    <dbReference type="NCBI Taxonomy" id="80854"/>
    <lineage>
        <taxon>Bacteria</taxon>
        <taxon>Pseudomonadati</taxon>
        <taxon>Pseudomonadota</taxon>
        <taxon>Gammaproteobacteria</taxon>
        <taxon>Alteromonadales</taxon>
        <taxon>Moritellaceae</taxon>
        <taxon>Moritella</taxon>
    </lineage>
</organism>
<reference evidence="2 4" key="1">
    <citation type="submission" date="2016-11" db="EMBL/GenBank/DDBJ databases">
        <authorList>
            <person name="Klemetsen T."/>
        </authorList>
    </citation>
    <scope>NUCLEOTIDE SEQUENCE [LARGE SCALE GENOMIC DNA]</scope>
    <source>
        <strain evidence="2">MT 2528</strain>
    </source>
</reference>
<dbReference type="EMBL" id="FPLJ01000073">
    <property type="protein sequence ID" value="SGY96940.1"/>
    <property type="molecule type" value="Genomic_DNA"/>
</dbReference>
<sequence>MQIKIVTVFLLTGLLGLPLGSMAADLSKPEGAVILTVRGNISNTNANREALFDRQMLEQLPQTKITTHTPWTKGLHVYEGVLLNDLLEKVGASGHKLVAKALNDYHAEIDLAALRDYPILLAIKTDGVFMRVRDKGPIWIIYPLSDYSELDTIKRYEEMVWQLTSLEVY</sequence>
<keyword evidence="1" id="KW-0732">Signal</keyword>
<feature type="chain" id="PRO_5015029827" evidence="1">
    <location>
        <begin position="24"/>
        <end position="169"/>
    </location>
</feature>
<reference evidence="3 5" key="2">
    <citation type="submission" date="2016-11" db="EMBL/GenBank/DDBJ databases">
        <authorList>
            <person name="Jaros S."/>
            <person name="Januszkiewicz K."/>
            <person name="Wedrychowicz H."/>
        </authorList>
    </citation>
    <scope>NUCLEOTIDE SEQUENCE [LARGE SCALE GENOMIC DNA]</scope>
    <source>
        <strain evidence="3">NVI 5450</strain>
    </source>
</reference>
<dbReference type="KEGG" id="mvs:MVIS_2660"/>
<protein>
    <submittedName>
        <fullName evidence="3">Uncharacterized protein</fullName>
    </submittedName>
</protein>
<evidence type="ECO:0000256" key="1">
    <source>
        <dbReference type="SAM" id="SignalP"/>
    </source>
</evidence>
<dbReference type="InterPro" id="IPR036374">
    <property type="entry name" value="OxRdtase_Mopterin-bd_sf"/>
</dbReference>
<dbReference type="Proteomes" id="UP000183794">
    <property type="component" value="Unassembled WGS sequence"/>
</dbReference>
<dbReference type="Gene3D" id="3.90.420.10">
    <property type="entry name" value="Oxidoreductase, molybdopterin-binding domain"/>
    <property type="match status" value="1"/>
</dbReference>
<dbReference type="PATRIC" id="fig|80854.5.peg.2828"/>
<proteinExistence type="predicted"/>
<dbReference type="SUPFAM" id="SSF56524">
    <property type="entry name" value="Oxidoreductase molybdopterin-binding domain"/>
    <property type="match status" value="1"/>
</dbReference>
<dbReference type="GeneID" id="61297136"/>